<keyword evidence="4" id="KW-1185">Reference proteome</keyword>
<reference evidence="4" key="1">
    <citation type="journal article" date="2013" name="Stand. Genomic Sci.">
        <title>Complete genome sequence of Desulfocapsa sulfexigens, a marine deltaproteobacterium specialized in disproportionating inorganic sulfur compounds.</title>
        <authorList>
            <person name="Finster K.W."/>
            <person name="Kjeldsen K.U."/>
            <person name="Kube M."/>
            <person name="Reinhardt R."/>
            <person name="Mussmann M."/>
            <person name="Amann R."/>
            <person name="Schreiber L."/>
        </authorList>
    </citation>
    <scope>NUCLEOTIDE SEQUENCE [LARGE SCALE GENOMIC DNA]</scope>
    <source>
        <strain evidence="4">DSM 10523 / SB164P1</strain>
    </source>
</reference>
<evidence type="ECO:0000259" key="2">
    <source>
        <dbReference type="Pfam" id="PF00497"/>
    </source>
</evidence>
<name>M1P4U7_DESSD</name>
<dbReference type="Gene3D" id="3.40.190.10">
    <property type="entry name" value="Periplasmic binding protein-like II"/>
    <property type="match status" value="2"/>
</dbReference>
<sequence length="240" mass="27192">MKKIHTFFFSLLCLVLFQSPLLAEEMKVGFSQLSGLIEMNEDSGKPTGALVEYWQKIAKRMGVSIKWIGPIPPARLIMYIKNHNIDAISVASKNTEREMIGIFPAKPIFLKKPVVCLRKDVNIQKIETWADLEPLAKIGVIHGHRLAHNIAKEFPQLRLAMIKDRDLVNFSLSKLADGELDGFIYPGRTGIMESIKKLGLGDSIDVLDAPVPAIPYYAFFSRQRMDLAEKYNKHHDDVKF</sequence>
<dbReference type="eggNOG" id="COG0834">
    <property type="taxonomic scope" value="Bacteria"/>
</dbReference>
<dbReference type="HOGENOM" id="CLU_1154984_0_0_7"/>
<dbReference type="Proteomes" id="UP000011721">
    <property type="component" value="Chromosome"/>
</dbReference>
<evidence type="ECO:0000256" key="1">
    <source>
        <dbReference type="SAM" id="SignalP"/>
    </source>
</evidence>
<dbReference type="KEGG" id="dsf:UWK_00150"/>
<dbReference type="AlphaFoldDB" id="M1P4U7"/>
<dbReference type="EMBL" id="CP003985">
    <property type="protein sequence ID" value="AGF76737.1"/>
    <property type="molecule type" value="Genomic_DNA"/>
</dbReference>
<organism evidence="3 4">
    <name type="scientific">Desulfocapsa sulfexigens (strain DSM 10523 / SB164P1)</name>
    <dbReference type="NCBI Taxonomy" id="1167006"/>
    <lineage>
        <taxon>Bacteria</taxon>
        <taxon>Pseudomonadati</taxon>
        <taxon>Thermodesulfobacteriota</taxon>
        <taxon>Desulfobulbia</taxon>
        <taxon>Desulfobulbales</taxon>
        <taxon>Desulfocapsaceae</taxon>
        <taxon>Desulfocapsa</taxon>
    </lineage>
</organism>
<feature type="domain" description="Solute-binding protein family 3/N-terminal" evidence="2">
    <location>
        <begin position="29"/>
        <end position="234"/>
    </location>
</feature>
<dbReference type="Pfam" id="PF00497">
    <property type="entry name" value="SBP_bac_3"/>
    <property type="match status" value="1"/>
</dbReference>
<evidence type="ECO:0000313" key="4">
    <source>
        <dbReference type="Proteomes" id="UP000011721"/>
    </source>
</evidence>
<feature type="signal peptide" evidence="1">
    <location>
        <begin position="1"/>
        <end position="23"/>
    </location>
</feature>
<dbReference type="SUPFAM" id="SSF53850">
    <property type="entry name" value="Periplasmic binding protein-like II"/>
    <property type="match status" value="1"/>
</dbReference>
<protein>
    <submittedName>
        <fullName evidence="3">Periplasmic component of amino acid ABC-type transporter/signal transduction system</fullName>
    </submittedName>
</protein>
<dbReference type="InterPro" id="IPR001638">
    <property type="entry name" value="Solute-binding_3/MltF_N"/>
</dbReference>
<feature type="chain" id="PRO_5004016080" evidence="1">
    <location>
        <begin position="24"/>
        <end position="240"/>
    </location>
</feature>
<evidence type="ECO:0000313" key="3">
    <source>
        <dbReference type="EMBL" id="AGF76737.1"/>
    </source>
</evidence>
<dbReference type="OrthoDB" id="6192933at2"/>
<keyword evidence="1" id="KW-0732">Signal</keyword>
<gene>
    <name evidence="3" type="ordered locus">UWK_00150</name>
</gene>
<accession>M1P4U7</accession>
<proteinExistence type="predicted"/>